<dbReference type="Proteomes" id="UP001209885">
    <property type="component" value="Unassembled WGS sequence"/>
</dbReference>
<proteinExistence type="predicted"/>
<comment type="caution">
    <text evidence="1">The sequence shown here is derived from an EMBL/GenBank/DDBJ whole genome shotgun (WGS) entry which is preliminary data.</text>
</comment>
<name>A0ABT3RVP7_9BACT</name>
<evidence type="ECO:0000313" key="2">
    <source>
        <dbReference type="Proteomes" id="UP001209885"/>
    </source>
</evidence>
<protein>
    <submittedName>
        <fullName evidence="1">Uncharacterized protein</fullName>
    </submittedName>
</protein>
<dbReference type="RefSeq" id="WP_266058000.1">
    <property type="nucleotide sequence ID" value="NZ_JAPFQN010000010.1"/>
</dbReference>
<gene>
    <name evidence="1" type="ORF">OO013_16205</name>
</gene>
<sequence length="151" mass="17627">MSKIQEIEDIFNIFHDGTIDDVVIQSNKIDLLIGIQYLAELIDKKFEFFNLRLIGVELIEYDTWTANSYKLTDWKEIFELGISIINTETDSSGNVVVHSSCFNVPNDLFDGGKLIIKCRDYELFDELKNPITIERLKELSTFYWNEKFGKK</sequence>
<accession>A0ABT3RVP7</accession>
<dbReference type="EMBL" id="JAPFQN010000010">
    <property type="protein sequence ID" value="MCX2745423.1"/>
    <property type="molecule type" value="Genomic_DNA"/>
</dbReference>
<organism evidence="1 2">
    <name type="scientific">Mangrovivirga halotolerans</name>
    <dbReference type="NCBI Taxonomy" id="2993936"/>
    <lineage>
        <taxon>Bacteria</taxon>
        <taxon>Pseudomonadati</taxon>
        <taxon>Bacteroidota</taxon>
        <taxon>Cytophagia</taxon>
        <taxon>Cytophagales</taxon>
        <taxon>Mangrovivirgaceae</taxon>
        <taxon>Mangrovivirga</taxon>
    </lineage>
</organism>
<evidence type="ECO:0000313" key="1">
    <source>
        <dbReference type="EMBL" id="MCX2745423.1"/>
    </source>
</evidence>
<reference evidence="1 2" key="1">
    <citation type="submission" date="2022-11" db="EMBL/GenBank/DDBJ databases">
        <title>The characterization of three novel Bacteroidetes species and genomic analysis of their roles in tidal elemental geochemical cycles.</title>
        <authorList>
            <person name="Ma K."/>
        </authorList>
    </citation>
    <scope>NUCLEOTIDE SEQUENCE [LARGE SCALE GENOMIC DNA]</scope>
    <source>
        <strain evidence="1 2">M17</strain>
    </source>
</reference>
<keyword evidence="2" id="KW-1185">Reference proteome</keyword>